<reference evidence="1 2" key="1">
    <citation type="submission" date="2020-08" db="EMBL/GenBank/DDBJ databases">
        <title>Genomic Encyclopedia of Archaeal and Bacterial Type Strains, Phase II (KMG-II): from individual species to whole genera.</title>
        <authorList>
            <person name="Goeker M."/>
        </authorList>
    </citation>
    <scope>NUCLEOTIDE SEQUENCE [LARGE SCALE GENOMIC DNA]</scope>
    <source>
        <strain evidence="1 2">DSM 23288</strain>
    </source>
</reference>
<dbReference type="Pfam" id="PF02423">
    <property type="entry name" value="OCD_Mu_crystall"/>
    <property type="match status" value="1"/>
</dbReference>
<protein>
    <submittedName>
        <fullName evidence="1">Ornithine cyclodeaminase/alanine dehydrogenase-like protein (Mu-crystallin family)</fullName>
    </submittedName>
</protein>
<accession>A0A840IB16</accession>
<dbReference type="AlphaFoldDB" id="A0A840IB16"/>
<dbReference type="Gene3D" id="3.30.1780.10">
    <property type="entry name" value="ornithine cyclodeaminase, domain 1"/>
    <property type="match status" value="1"/>
</dbReference>
<name>A0A840IB16_9ACTN</name>
<dbReference type="PANTHER" id="PTHR13812:SF19">
    <property type="entry name" value="KETIMINE REDUCTASE MU-CRYSTALLIN"/>
    <property type="match status" value="1"/>
</dbReference>
<dbReference type="GO" id="GO:0005737">
    <property type="term" value="C:cytoplasm"/>
    <property type="evidence" value="ECO:0007669"/>
    <property type="project" value="TreeGrafter"/>
</dbReference>
<sequence>MTLFLDGDDVRALATHDVTMAAAQAAVTAERAGRTVVPPRLDVDLERGFLRVMPAAFDDVMGLKVMTLVRGLGTRYLILLYSQTDGSLLGMLDADEVTRLRTAATTAVAGQLLAPEGTETLGLIGSGFEAEGHLRAFARLWPLRRALVYSRSQDRREAFAARMSQELELSVEAVAEPAAALGVAPVSVLATKATEPVVDGADFRPGAVVLSIGSTRPDLRELDRATLRRAALLLVDDPRQVALESGDVIDGLGSGAIDRARIVGMADERAVPGGSCLARDGERDLLAFKSVGTAIQDLALATTLLAAAREAGRGREIGELTRLKPFAAPPPDTLTAITGGTQ</sequence>
<proteinExistence type="predicted"/>
<dbReference type="SUPFAM" id="SSF51735">
    <property type="entry name" value="NAD(P)-binding Rossmann-fold domains"/>
    <property type="match status" value="1"/>
</dbReference>
<dbReference type="Gene3D" id="3.40.50.720">
    <property type="entry name" value="NAD(P)-binding Rossmann-like Domain"/>
    <property type="match status" value="1"/>
</dbReference>
<dbReference type="EMBL" id="JACHNU010000001">
    <property type="protein sequence ID" value="MBB4661822.1"/>
    <property type="molecule type" value="Genomic_DNA"/>
</dbReference>
<dbReference type="InterPro" id="IPR036291">
    <property type="entry name" value="NAD(P)-bd_dom_sf"/>
</dbReference>
<dbReference type="Proteomes" id="UP000585272">
    <property type="component" value="Unassembled WGS sequence"/>
</dbReference>
<evidence type="ECO:0000313" key="1">
    <source>
        <dbReference type="EMBL" id="MBB4661822.1"/>
    </source>
</evidence>
<organism evidence="1 2">
    <name type="scientific">Conexibacter arvalis</name>
    <dbReference type="NCBI Taxonomy" id="912552"/>
    <lineage>
        <taxon>Bacteria</taxon>
        <taxon>Bacillati</taxon>
        <taxon>Actinomycetota</taxon>
        <taxon>Thermoleophilia</taxon>
        <taxon>Solirubrobacterales</taxon>
        <taxon>Conexibacteraceae</taxon>
        <taxon>Conexibacter</taxon>
    </lineage>
</organism>
<dbReference type="PIRSF" id="PIRSF001439">
    <property type="entry name" value="CryM"/>
    <property type="match status" value="1"/>
</dbReference>
<gene>
    <name evidence="1" type="ORF">BDZ31_001395</name>
</gene>
<evidence type="ECO:0000313" key="2">
    <source>
        <dbReference type="Proteomes" id="UP000585272"/>
    </source>
</evidence>
<dbReference type="InterPro" id="IPR003462">
    <property type="entry name" value="ODC_Mu_crystall"/>
</dbReference>
<keyword evidence="2" id="KW-1185">Reference proteome</keyword>
<dbReference type="InterPro" id="IPR023401">
    <property type="entry name" value="ODC_N"/>
</dbReference>
<dbReference type="PANTHER" id="PTHR13812">
    <property type="entry name" value="KETIMINE REDUCTASE MU-CRYSTALLIN"/>
    <property type="match status" value="1"/>
</dbReference>
<dbReference type="RefSeq" id="WP_183340303.1">
    <property type="nucleotide sequence ID" value="NZ_JACHNU010000001.1"/>
</dbReference>
<comment type="caution">
    <text evidence="1">The sequence shown here is derived from an EMBL/GenBank/DDBJ whole genome shotgun (WGS) entry which is preliminary data.</text>
</comment>